<dbReference type="EMBL" id="KI681523">
    <property type="protein sequence ID" value="ETL85805.1"/>
    <property type="molecule type" value="Genomic_DNA"/>
</dbReference>
<evidence type="ECO:0000256" key="1">
    <source>
        <dbReference type="SAM" id="MobiDB-lite"/>
    </source>
</evidence>
<dbReference type="AlphaFoldDB" id="W2KN69"/>
<evidence type="ECO:0000313" key="2">
    <source>
        <dbReference type="EMBL" id="ETL85805.1"/>
    </source>
</evidence>
<gene>
    <name evidence="2" type="ORF">L917_14712</name>
</gene>
<proteinExistence type="predicted"/>
<protein>
    <submittedName>
        <fullName evidence="2">Uncharacterized protein</fullName>
    </submittedName>
</protein>
<dbReference type="Proteomes" id="UP000054423">
    <property type="component" value="Unassembled WGS sequence"/>
</dbReference>
<reference evidence="2" key="1">
    <citation type="submission" date="2013-11" db="EMBL/GenBank/DDBJ databases">
        <title>The Genome Sequence of Phytophthora parasitica CHvinca01.</title>
        <authorList>
            <consortium name="The Broad Institute Genomics Platform"/>
            <person name="Russ C."/>
            <person name="Tyler B."/>
            <person name="Panabieres F."/>
            <person name="Shan W."/>
            <person name="Tripathy S."/>
            <person name="Grunwald N."/>
            <person name="Machado M."/>
            <person name="Johnson C.S."/>
            <person name="Arredondo F."/>
            <person name="Hong C."/>
            <person name="Coffey M."/>
            <person name="Young S.K."/>
            <person name="Zeng Q."/>
            <person name="Gargeya S."/>
            <person name="Fitzgerald M."/>
            <person name="Abouelleil A."/>
            <person name="Alvarado L."/>
            <person name="Chapman S.B."/>
            <person name="Gainer-Dewar J."/>
            <person name="Goldberg J."/>
            <person name="Griggs A."/>
            <person name="Gujja S."/>
            <person name="Hansen M."/>
            <person name="Howarth C."/>
            <person name="Imamovic A."/>
            <person name="Ireland A."/>
            <person name="Larimer J."/>
            <person name="McCowan C."/>
            <person name="Murphy C."/>
            <person name="Pearson M."/>
            <person name="Poon T.W."/>
            <person name="Priest M."/>
            <person name="Roberts A."/>
            <person name="Saif S."/>
            <person name="Shea T."/>
            <person name="Sykes S."/>
            <person name="Wortman J."/>
            <person name="Nusbaum C."/>
            <person name="Birren B."/>
        </authorList>
    </citation>
    <scope>NUCLEOTIDE SEQUENCE [LARGE SCALE GENOMIC DNA]</scope>
    <source>
        <strain evidence="2">CHvinca01</strain>
    </source>
</reference>
<feature type="compositionally biased region" description="Basic and acidic residues" evidence="1">
    <location>
        <begin position="14"/>
        <end position="35"/>
    </location>
</feature>
<name>W2KN69_PHYNI</name>
<feature type="region of interest" description="Disordered" evidence="1">
    <location>
        <begin position="1"/>
        <end position="35"/>
    </location>
</feature>
<sequence>MTRQQKAKAQYGRQDGDEGRHERTVMEEIRESLRE</sequence>
<organism evidence="2">
    <name type="scientific">Phytophthora nicotianae</name>
    <name type="common">Potato buckeye rot agent</name>
    <name type="synonym">Phytophthora parasitica</name>
    <dbReference type="NCBI Taxonomy" id="4792"/>
    <lineage>
        <taxon>Eukaryota</taxon>
        <taxon>Sar</taxon>
        <taxon>Stramenopiles</taxon>
        <taxon>Oomycota</taxon>
        <taxon>Peronosporomycetes</taxon>
        <taxon>Peronosporales</taxon>
        <taxon>Peronosporaceae</taxon>
        <taxon>Phytophthora</taxon>
    </lineage>
</organism>
<accession>W2KN69</accession>